<proteinExistence type="predicted"/>
<organism evidence="1">
    <name type="scientific">Pararge aegeria</name>
    <name type="common">speckled wood butterfly</name>
    <dbReference type="NCBI Taxonomy" id="116150"/>
    <lineage>
        <taxon>Eukaryota</taxon>
        <taxon>Metazoa</taxon>
        <taxon>Ecdysozoa</taxon>
        <taxon>Arthropoda</taxon>
        <taxon>Hexapoda</taxon>
        <taxon>Insecta</taxon>
        <taxon>Pterygota</taxon>
        <taxon>Neoptera</taxon>
        <taxon>Endopterygota</taxon>
        <taxon>Lepidoptera</taxon>
        <taxon>Glossata</taxon>
        <taxon>Ditrysia</taxon>
        <taxon>Papilionoidea</taxon>
        <taxon>Nymphalidae</taxon>
        <taxon>Satyrinae</taxon>
        <taxon>Satyrini</taxon>
        <taxon>Parargina</taxon>
        <taxon>Pararge</taxon>
    </lineage>
</organism>
<protein>
    <submittedName>
        <fullName evidence="1">Uncharacterized protein</fullName>
    </submittedName>
</protein>
<evidence type="ECO:0000313" key="1">
    <source>
        <dbReference type="EMBL" id="JAA90213.1"/>
    </source>
</evidence>
<reference evidence="1" key="1">
    <citation type="journal article" date="2013" name="BMC Genomics">
        <title>Unscrambling butterfly oogenesis.</title>
        <authorList>
            <person name="Carter J.M."/>
            <person name="Baker S.C."/>
            <person name="Pink R."/>
            <person name="Carter D.R."/>
            <person name="Collins A."/>
            <person name="Tomlin J."/>
            <person name="Gibbs M."/>
            <person name="Breuker C.J."/>
        </authorList>
    </citation>
    <scope>NUCLEOTIDE SEQUENCE</scope>
    <source>
        <tissue evidence="1">Ovary</tissue>
    </source>
</reference>
<name>S4PK51_9NEOP</name>
<dbReference type="AlphaFoldDB" id="S4PK51"/>
<dbReference type="EMBL" id="GAIX01002347">
    <property type="protein sequence ID" value="JAA90213.1"/>
    <property type="molecule type" value="Transcribed_RNA"/>
</dbReference>
<accession>S4PK51</accession>
<sequence length="105" mass="12168">MDIYTMISKRIFIRIIQLRTITASAHRNGIRVLLYSHNKFDLMPRLTVANSVQKIARIAYEFTLCVLGVRWTLPVYKAYLSNKKMRIQINNIISILEVGINSKQG</sequence>
<reference evidence="1" key="2">
    <citation type="submission" date="2013-05" db="EMBL/GenBank/DDBJ databases">
        <authorList>
            <person name="Carter J.-M."/>
            <person name="Baker S.C."/>
            <person name="Pink R."/>
            <person name="Carter D.R.F."/>
            <person name="Collins A."/>
            <person name="Tomlin J."/>
            <person name="Gibbs M."/>
            <person name="Breuker C.J."/>
        </authorList>
    </citation>
    <scope>NUCLEOTIDE SEQUENCE</scope>
    <source>
        <tissue evidence="1">Ovary</tissue>
    </source>
</reference>